<dbReference type="SUPFAM" id="SSF47027">
    <property type="entry name" value="Acyl-CoA binding protein"/>
    <property type="match status" value="1"/>
</dbReference>
<organism evidence="3">
    <name type="scientific">viral metagenome</name>
    <dbReference type="NCBI Taxonomy" id="1070528"/>
    <lineage>
        <taxon>unclassified sequences</taxon>
        <taxon>metagenomes</taxon>
        <taxon>organismal metagenomes</taxon>
    </lineage>
</organism>
<accession>A0A6C0KYH9</accession>
<evidence type="ECO:0000259" key="2">
    <source>
        <dbReference type="PROSITE" id="PS51228"/>
    </source>
</evidence>
<dbReference type="GO" id="GO:0006631">
    <property type="term" value="P:fatty acid metabolic process"/>
    <property type="evidence" value="ECO:0007669"/>
    <property type="project" value="TreeGrafter"/>
</dbReference>
<dbReference type="InterPro" id="IPR000582">
    <property type="entry name" value="Acyl-CoA-binding_protein"/>
</dbReference>
<proteinExistence type="predicted"/>
<dbReference type="PROSITE" id="PS51228">
    <property type="entry name" value="ACB_2"/>
    <property type="match status" value="1"/>
</dbReference>
<protein>
    <recommendedName>
        <fullName evidence="2">ACB domain-containing protein</fullName>
    </recommendedName>
</protein>
<evidence type="ECO:0000256" key="1">
    <source>
        <dbReference type="ARBA" id="ARBA00023121"/>
    </source>
</evidence>
<keyword evidence="1" id="KW-0446">Lipid-binding</keyword>
<dbReference type="InterPro" id="IPR014352">
    <property type="entry name" value="FERM/acyl-CoA-bd_prot_sf"/>
</dbReference>
<dbReference type="PRINTS" id="PR00689">
    <property type="entry name" value="ACOABINDINGP"/>
</dbReference>
<dbReference type="InterPro" id="IPR035984">
    <property type="entry name" value="Acyl-CoA-binding_sf"/>
</dbReference>
<dbReference type="EMBL" id="MN741005">
    <property type="protein sequence ID" value="QHU22313.1"/>
    <property type="molecule type" value="Genomic_DNA"/>
</dbReference>
<name>A0A6C0KYH9_9ZZZZ</name>
<dbReference type="PANTHER" id="PTHR23310:SF62">
    <property type="entry name" value="ACYL-COA BINDING PROTEIN 1, ISOFORM A"/>
    <property type="match status" value="1"/>
</dbReference>
<dbReference type="AlphaFoldDB" id="A0A6C0KYH9"/>
<dbReference type="Pfam" id="PF00887">
    <property type="entry name" value="ACBP"/>
    <property type="match status" value="1"/>
</dbReference>
<reference evidence="3" key="1">
    <citation type="journal article" date="2020" name="Nature">
        <title>Giant virus diversity and host interactions through global metagenomics.</title>
        <authorList>
            <person name="Schulz F."/>
            <person name="Roux S."/>
            <person name="Paez-Espino D."/>
            <person name="Jungbluth S."/>
            <person name="Walsh D.A."/>
            <person name="Denef V.J."/>
            <person name="McMahon K.D."/>
            <person name="Konstantinidis K.T."/>
            <person name="Eloe-Fadrosh E.A."/>
            <person name="Kyrpides N.C."/>
            <person name="Woyke T."/>
        </authorList>
    </citation>
    <scope>NUCLEOTIDE SEQUENCE</scope>
    <source>
        <strain evidence="3">GVMAG-S-ERX555907-102</strain>
    </source>
</reference>
<evidence type="ECO:0000313" key="3">
    <source>
        <dbReference type="EMBL" id="QHU22313.1"/>
    </source>
</evidence>
<feature type="domain" description="ACB" evidence="2">
    <location>
        <begin position="6"/>
        <end position="91"/>
    </location>
</feature>
<dbReference type="GO" id="GO:0000062">
    <property type="term" value="F:fatty-acyl-CoA binding"/>
    <property type="evidence" value="ECO:0007669"/>
    <property type="project" value="InterPro"/>
</dbReference>
<sequence length="92" mass="10753">MNKSNLENKFDMSCMLIKTLVRPPSDKDLLYLYGMYKQATIGNCNDVEPSKFNMKQHAKWEAWSMKKDIHKSVAMAFYIAKVDEIFVALNKR</sequence>
<dbReference type="PANTHER" id="PTHR23310">
    <property type="entry name" value="ACYL-COA-BINDING PROTEIN, ACBP"/>
    <property type="match status" value="1"/>
</dbReference>
<dbReference type="Gene3D" id="1.20.80.10">
    <property type="match status" value="1"/>
</dbReference>